<evidence type="ECO:0000256" key="8">
    <source>
        <dbReference type="ARBA" id="ARBA00023264"/>
    </source>
</evidence>
<feature type="binding site" evidence="9">
    <location>
        <position position="272"/>
    </location>
    <ligand>
        <name>sn-glycerol 3-phosphate</name>
        <dbReference type="ChEBI" id="CHEBI:57597"/>
    </ligand>
</feature>
<dbReference type="InterPro" id="IPR006168">
    <property type="entry name" value="G3P_DH_NAD-dep"/>
</dbReference>
<dbReference type="PIRSF" id="PIRSF000114">
    <property type="entry name" value="Glycerol-3-P_dh"/>
    <property type="match status" value="1"/>
</dbReference>
<dbReference type="EC" id="1.1.1.94" evidence="9"/>
<keyword evidence="9" id="KW-0547">Nucleotide-binding</keyword>
<comment type="similarity">
    <text evidence="1 9 13">Belongs to the NAD-dependent glycerol-3-phosphate dehydrogenase family.</text>
</comment>
<comment type="catalytic activity">
    <reaction evidence="9 14">
        <text>sn-glycerol 3-phosphate + NADP(+) = dihydroxyacetone phosphate + NADPH + H(+)</text>
        <dbReference type="Rhea" id="RHEA:11096"/>
        <dbReference type="ChEBI" id="CHEBI:15378"/>
        <dbReference type="ChEBI" id="CHEBI:57597"/>
        <dbReference type="ChEBI" id="CHEBI:57642"/>
        <dbReference type="ChEBI" id="CHEBI:57783"/>
        <dbReference type="ChEBI" id="CHEBI:58349"/>
        <dbReference type="EC" id="1.1.1.94"/>
    </reaction>
</comment>
<feature type="binding site" evidence="9">
    <location>
        <position position="55"/>
    </location>
    <ligand>
        <name>NADPH</name>
        <dbReference type="ChEBI" id="CHEBI:57783"/>
    </ligand>
</feature>
<feature type="binding site" evidence="12">
    <location>
        <begin position="15"/>
        <end position="20"/>
    </location>
    <ligand>
        <name>NAD(+)</name>
        <dbReference type="ChEBI" id="CHEBI:57540"/>
    </ligand>
</feature>
<evidence type="ECO:0000256" key="11">
    <source>
        <dbReference type="PIRSR" id="PIRSR000114-2"/>
    </source>
</evidence>
<reference evidence="17 18" key="1">
    <citation type="submission" date="2017-01" db="EMBL/GenBank/DDBJ databases">
        <title>Complete Genome Sequence of Paenalcaligenes hominis, Isolated from a paraplegic Patient with neurogenic bladder.</title>
        <authorList>
            <person name="Mukhopadhyay R."/>
            <person name="Joaquin J."/>
            <person name="Hogue R."/>
            <person name="Kilaru A."/>
            <person name="Jospin G."/>
            <person name="Mars K."/>
            <person name="Eisen J.A."/>
            <person name="Chaturvedi V."/>
        </authorList>
    </citation>
    <scope>NUCLEOTIDE SEQUENCE [LARGE SCALE GENOMIC DNA]</scope>
    <source>
        <strain evidence="17 18">15S00501</strain>
    </source>
</reference>
<feature type="binding site" evidence="9">
    <location>
        <position position="298"/>
    </location>
    <ligand>
        <name>NADPH</name>
        <dbReference type="ChEBI" id="CHEBI:57783"/>
    </ligand>
</feature>
<dbReference type="GO" id="GO:0046168">
    <property type="term" value="P:glycerol-3-phosphate catabolic process"/>
    <property type="evidence" value="ECO:0007669"/>
    <property type="project" value="InterPro"/>
</dbReference>
<dbReference type="PROSITE" id="PS00957">
    <property type="entry name" value="NAD_G3PDH"/>
    <property type="match status" value="1"/>
</dbReference>
<feature type="binding site" evidence="11">
    <location>
        <position position="123"/>
    </location>
    <ligand>
        <name>substrate</name>
    </ligand>
</feature>
<keyword evidence="6 9" id="KW-0443">Lipid metabolism</keyword>
<comment type="caution">
    <text evidence="9">Lacks conserved residue(s) required for the propagation of feature annotation.</text>
</comment>
<feature type="binding site" evidence="9">
    <location>
        <position position="209"/>
    </location>
    <ligand>
        <name>sn-glycerol 3-phosphate</name>
        <dbReference type="ChEBI" id="CHEBI:57597"/>
    </ligand>
</feature>
<dbReference type="PRINTS" id="PR00077">
    <property type="entry name" value="GPDHDRGNASE"/>
</dbReference>
<comment type="subcellular location">
    <subcellularLocation>
        <location evidence="9">Cytoplasm</location>
    </subcellularLocation>
</comment>
<keyword evidence="9" id="KW-0963">Cytoplasm</keyword>
<keyword evidence="2 9" id="KW-0444">Lipid biosynthesis</keyword>
<dbReference type="InterPro" id="IPR008927">
    <property type="entry name" value="6-PGluconate_DH-like_C_sf"/>
</dbReference>
<feature type="binding site" evidence="12">
    <location>
        <position position="158"/>
    </location>
    <ligand>
        <name>NAD(+)</name>
        <dbReference type="ChEBI" id="CHEBI:57540"/>
    </ligand>
</feature>
<dbReference type="OrthoDB" id="9812273at2"/>
<evidence type="ECO:0000256" key="10">
    <source>
        <dbReference type="PIRSR" id="PIRSR000114-1"/>
    </source>
</evidence>
<comment type="catalytic activity">
    <reaction evidence="9">
        <text>sn-glycerol 3-phosphate + NAD(+) = dihydroxyacetone phosphate + NADH + H(+)</text>
        <dbReference type="Rhea" id="RHEA:11092"/>
        <dbReference type="ChEBI" id="CHEBI:15378"/>
        <dbReference type="ChEBI" id="CHEBI:57540"/>
        <dbReference type="ChEBI" id="CHEBI:57597"/>
        <dbReference type="ChEBI" id="CHEBI:57642"/>
        <dbReference type="ChEBI" id="CHEBI:57945"/>
        <dbReference type="EC" id="1.1.1.94"/>
    </reaction>
</comment>
<dbReference type="GO" id="GO:0141153">
    <property type="term" value="F:glycerol-3-phosphate dehydrogenase (NADP+) activity"/>
    <property type="evidence" value="ECO:0007669"/>
    <property type="project" value="RHEA"/>
</dbReference>
<keyword evidence="7 9" id="KW-0594">Phospholipid biosynthesis</keyword>
<feature type="binding site" evidence="9">
    <location>
        <position position="38"/>
    </location>
    <ligand>
        <name>NADPH</name>
        <dbReference type="ChEBI" id="CHEBI:57783"/>
    </ligand>
</feature>
<feature type="binding site" evidence="12">
    <location>
        <position position="273"/>
    </location>
    <ligand>
        <name>NAD(+)</name>
        <dbReference type="ChEBI" id="CHEBI:57540"/>
    </ligand>
</feature>
<dbReference type="GO" id="GO:0005975">
    <property type="term" value="P:carbohydrate metabolic process"/>
    <property type="evidence" value="ECO:0007669"/>
    <property type="project" value="InterPro"/>
</dbReference>
<feature type="binding site" evidence="9">
    <location>
        <position position="273"/>
    </location>
    <ligand>
        <name>sn-glycerol 3-phosphate</name>
        <dbReference type="ChEBI" id="CHEBI:57597"/>
    </ligand>
</feature>
<feature type="binding site" evidence="9">
    <location>
        <position position="123"/>
    </location>
    <ligand>
        <name>sn-glycerol 3-phosphate</name>
        <dbReference type="ChEBI" id="CHEBI:57597"/>
    </ligand>
</feature>
<evidence type="ECO:0000256" key="12">
    <source>
        <dbReference type="PIRSR" id="PIRSR000114-3"/>
    </source>
</evidence>
<dbReference type="InterPro" id="IPR011128">
    <property type="entry name" value="G3P_DH_NAD-dep_N"/>
</dbReference>
<keyword evidence="3 9" id="KW-0521">NADP</keyword>
<dbReference type="InterPro" id="IPR036291">
    <property type="entry name" value="NAD(P)-bd_dom_sf"/>
</dbReference>
<sequence>MPAPALSSVPVSVLGAGSWGTALAALASQRASTIIWARNASSAAQINEQHQLPHYLPGIHLPTALQATADFDQALAHALGNDTQAGLIILGVPLAGLAELCQRINAALPATRRHPLFLLRTSKGFDPVTGQLPHQITDHHLRNAPWLHTGTLSGPSFALEVAKGLPFGLTVASHSHVLCQTTVDIFHGHSARIYSSTDLMGVEIGGALKNIIAIACGIADGLQLGTNARAALITRGLAEMQRLGVALGGEAATFTGLTGLGDLVLTTTGDLSRNRQVGLALAQGQSLDAILASGLTAEGVRCAQAAHKLALHHQIQAPITSAVCDVLFNGLAPHQAVQQLLARDPRLETSL</sequence>
<dbReference type="PANTHER" id="PTHR11728:SF1">
    <property type="entry name" value="GLYCEROL-3-PHOSPHATE DEHYDROGENASE [NAD(+)] 2, CHLOROPLASTIC"/>
    <property type="match status" value="1"/>
</dbReference>
<dbReference type="NCBIfam" id="NF000940">
    <property type="entry name" value="PRK00094.1-2"/>
    <property type="match status" value="1"/>
</dbReference>
<evidence type="ECO:0000256" key="2">
    <source>
        <dbReference type="ARBA" id="ARBA00022516"/>
    </source>
</evidence>
<evidence type="ECO:0000313" key="18">
    <source>
        <dbReference type="Proteomes" id="UP000189369"/>
    </source>
</evidence>
<comment type="pathway">
    <text evidence="9">Membrane lipid metabolism; glycerophospholipid metabolism.</text>
</comment>
<dbReference type="GO" id="GO:0006650">
    <property type="term" value="P:glycerophospholipid metabolic process"/>
    <property type="evidence" value="ECO:0007669"/>
    <property type="project" value="UniProtKB-UniRule"/>
</dbReference>
<feature type="binding site" evidence="9">
    <location>
        <position position="19"/>
    </location>
    <ligand>
        <name>NADPH</name>
        <dbReference type="ChEBI" id="CHEBI:57783"/>
    </ligand>
</feature>
<dbReference type="Proteomes" id="UP000189369">
    <property type="component" value="Chromosome"/>
</dbReference>
<dbReference type="GO" id="GO:0008654">
    <property type="term" value="P:phospholipid biosynthetic process"/>
    <property type="evidence" value="ECO:0007669"/>
    <property type="project" value="UniProtKB-KW"/>
</dbReference>
<keyword evidence="5 9" id="KW-0520">NAD</keyword>
<evidence type="ECO:0000259" key="16">
    <source>
        <dbReference type="Pfam" id="PF07479"/>
    </source>
</evidence>
<feature type="binding site" evidence="9">
    <location>
        <position position="18"/>
    </location>
    <ligand>
        <name>NADPH</name>
        <dbReference type="ChEBI" id="CHEBI:57783"/>
    </ligand>
</feature>
<dbReference type="AlphaFoldDB" id="A0A1U9K002"/>
<dbReference type="InterPro" id="IPR006109">
    <property type="entry name" value="G3P_DH_NAD-dep_C"/>
</dbReference>
<keyword evidence="8 9" id="KW-1208">Phospholipid metabolism</keyword>
<feature type="binding site" evidence="11">
    <location>
        <begin position="273"/>
        <end position="274"/>
    </location>
    <ligand>
        <name>substrate</name>
    </ligand>
</feature>
<evidence type="ECO:0000256" key="4">
    <source>
        <dbReference type="ARBA" id="ARBA00023002"/>
    </source>
</evidence>
<dbReference type="EMBL" id="CP019697">
    <property type="protein sequence ID" value="AQS51375.1"/>
    <property type="molecule type" value="Genomic_DNA"/>
</dbReference>
<feature type="binding site" evidence="9">
    <location>
        <position position="156"/>
    </location>
    <ligand>
        <name>sn-glycerol 3-phosphate</name>
        <dbReference type="ChEBI" id="CHEBI:57597"/>
    </ligand>
</feature>
<feature type="domain" description="Glycerol-3-phosphate dehydrogenase NAD-dependent C-terminal" evidence="16">
    <location>
        <begin position="198"/>
        <end position="338"/>
    </location>
</feature>
<gene>
    <name evidence="9" type="primary">gpsA</name>
    <name evidence="17" type="ORF">PAEH1_07075</name>
</gene>
<dbReference type="SUPFAM" id="SSF51735">
    <property type="entry name" value="NAD(P)-binding Rossmann-fold domains"/>
    <property type="match status" value="1"/>
</dbReference>
<proteinExistence type="inferred from homology"/>
<feature type="binding site" evidence="9">
    <location>
        <position position="274"/>
    </location>
    <ligand>
        <name>sn-glycerol 3-phosphate</name>
        <dbReference type="ChEBI" id="CHEBI:57597"/>
    </ligand>
</feature>
<dbReference type="GO" id="GO:0051287">
    <property type="term" value="F:NAD binding"/>
    <property type="evidence" value="ECO:0007669"/>
    <property type="project" value="InterPro"/>
</dbReference>
<feature type="binding site" evidence="9">
    <location>
        <position position="262"/>
    </location>
    <ligand>
        <name>sn-glycerol 3-phosphate</name>
        <dbReference type="ChEBI" id="CHEBI:57597"/>
    </ligand>
</feature>
<dbReference type="PANTHER" id="PTHR11728">
    <property type="entry name" value="GLYCEROL-3-PHOSPHATE DEHYDROGENASE"/>
    <property type="match status" value="1"/>
</dbReference>
<dbReference type="STRING" id="643674.PAEH1_07075"/>
<dbReference type="Gene3D" id="3.40.50.720">
    <property type="entry name" value="NAD(P)-binding Rossmann-like Domain"/>
    <property type="match status" value="1"/>
</dbReference>
<accession>A0A1U9K002</accession>
<evidence type="ECO:0000256" key="13">
    <source>
        <dbReference type="RuleBase" id="RU000437"/>
    </source>
</evidence>
<feature type="binding site" evidence="9">
    <location>
        <position position="154"/>
    </location>
    <ligand>
        <name>sn-glycerol 3-phosphate</name>
        <dbReference type="ChEBI" id="CHEBI:57597"/>
    </ligand>
</feature>
<dbReference type="InterPro" id="IPR013328">
    <property type="entry name" value="6PGD_dom2"/>
</dbReference>
<keyword evidence="4 9" id="KW-0560">Oxidoreductase</keyword>
<dbReference type="NCBIfam" id="NF000942">
    <property type="entry name" value="PRK00094.1-4"/>
    <property type="match status" value="1"/>
</dbReference>
<evidence type="ECO:0000256" key="9">
    <source>
        <dbReference type="HAMAP-Rule" id="MF_00394"/>
    </source>
</evidence>
<dbReference type="Pfam" id="PF01210">
    <property type="entry name" value="NAD_Gly3P_dh_N"/>
    <property type="match status" value="1"/>
</dbReference>
<evidence type="ECO:0000256" key="1">
    <source>
        <dbReference type="ARBA" id="ARBA00011009"/>
    </source>
</evidence>
<evidence type="ECO:0000256" key="3">
    <source>
        <dbReference type="ARBA" id="ARBA00022857"/>
    </source>
</evidence>
<evidence type="ECO:0000256" key="6">
    <source>
        <dbReference type="ARBA" id="ARBA00023098"/>
    </source>
</evidence>
<dbReference type="GO" id="GO:0141152">
    <property type="term" value="F:glycerol-3-phosphate dehydrogenase (NAD+) activity"/>
    <property type="evidence" value="ECO:0007669"/>
    <property type="project" value="RHEA"/>
</dbReference>
<feature type="active site" description="Proton acceptor" evidence="9 10">
    <location>
        <position position="209"/>
    </location>
</feature>
<organism evidence="17 18">
    <name type="scientific">Paenalcaligenes hominis</name>
    <dbReference type="NCBI Taxonomy" id="643674"/>
    <lineage>
        <taxon>Bacteria</taxon>
        <taxon>Pseudomonadati</taxon>
        <taxon>Pseudomonadota</taxon>
        <taxon>Betaproteobacteria</taxon>
        <taxon>Burkholderiales</taxon>
        <taxon>Alcaligenaceae</taxon>
        <taxon>Paenalcaligenes</taxon>
    </lineage>
</organism>
<dbReference type="SUPFAM" id="SSF48179">
    <property type="entry name" value="6-phosphogluconate dehydrogenase C-terminal domain-like"/>
    <property type="match status" value="1"/>
</dbReference>
<feature type="domain" description="Glycerol-3-phosphate dehydrogenase NAD-dependent N-terminal" evidence="15">
    <location>
        <begin position="11"/>
        <end position="175"/>
    </location>
</feature>
<feature type="binding site" evidence="9">
    <location>
        <position position="273"/>
    </location>
    <ligand>
        <name>NADPH</name>
        <dbReference type="ChEBI" id="CHEBI:57783"/>
    </ligand>
</feature>
<evidence type="ECO:0000259" key="15">
    <source>
        <dbReference type="Pfam" id="PF01210"/>
    </source>
</evidence>
<protein>
    <recommendedName>
        <fullName evidence="9">Glycerol-3-phosphate dehydrogenase [NAD(P)+]</fullName>
        <ecNumber evidence="9">1.1.1.94</ecNumber>
    </recommendedName>
    <alternativeName>
        <fullName evidence="9">NAD(P)(+)-dependent glycerol-3-phosphate dehydrogenase</fullName>
    </alternativeName>
    <alternativeName>
        <fullName evidence="9">NAD(P)H-dependent dihydroxyacetone-phosphate reductase</fullName>
    </alternativeName>
</protein>
<dbReference type="GO" id="GO:0046167">
    <property type="term" value="P:glycerol-3-phosphate biosynthetic process"/>
    <property type="evidence" value="ECO:0007669"/>
    <property type="project" value="UniProtKB-UniRule"/>
</dbReference>
<comment type="function">
    <text evidence="9">Catalyzes the reduction of the glycolytic intermediate dihydroxyacetone phosphate (DHAP) to sn-glycerol 3-phosphate (G3P), the key precursor for phospholipid synthesis.</text>
</comment>
<dbReference type="Pfam" id="PF07479">
    <property type="entry name" value="NAD_Gly3P_dh_C"/>
    <property type="match status" value="1"/>
</dbReference>
<evidence type="ECO:0000256" key="7">
    <source>
        <dbReference type="ARBA" id="ARBA00023209"/>
    </source>
</evidence>
<name>A0A1U9K002_9BURK</name>
<dbReference type="KEGG" id="phn:PAEH1_07075"/>
<dbReference type="HAMAP" id="MF_00394">
    <property type="entry name" value="NAD_Glyc3P_dehydrog"/>
    <property type="match status" value="1"/>
</dbReference>
<evidence type="ECO:0000256" key="14">
    <source>
        <dbReference type="RuleBase" id="RU000439"/>
    </source>
</evidence>
<dbReference type="UniPathway" id="UPA00940"/>
<dbReference type="FunFam" id="1.10.1040.10:FF:000001">
    <property type="entry name" value="Glycerol-3-phosphate dehydrogenase [NAD(P)+]"/>
    <property type="match status" value="1"/>
</dbReference>
<dbReference type="GO" id="GO:0005829">
    <property type="term" value="C:cytosol"/>
    <property type="evidence" value="ECO:0007669"/>
    <property type="project" value="TreeGrafter"/>
</dbReference>
<evidence type="ECO:0000313" key="17">
    <source>
        <dbReference type="EMBL" id="AQS51375.1"/>
    </source>
</evidence>
<feature type="binding site" evidence="9">
    <location>
        <position position="158"/>
    </location>
    <ligand>
        <name>NADPH</name>
        <dbReference type="ChEBI" id="CHEBI:57783"/>
    </ligand>
</feature>
<dbReference type="Gene3D" id="1.10.1040.10">
    <property type="entry name" value="N-(1-d-carboxylethyl)-l-norvaline Dehydrogenase, domain 2"/>
    <property type="match status" value="1"/>
</dbReference>
<evidence type="ECO:0000256" key="5">
    <source>
        <dbReference type="ARBA" id="ARBA00023027"/>
    </source>
</evidence>
<feature type="binding site" evidence="9">
    <location>
        <position position="123"/>
    </location>
    <ligand>
        <name>NADPH</name>
        <dbReference type="ChEBI" id="CHEBI:57783"/>
    </ligand>
</feature>